<dbReference type="KEGG" id="mlr:MELLADRAFT_104168"/>
<organism evidence="4">
    <name type="scientific">Melampsora larici-populina (strain 98AG31 / pathotype 3-4-7)</name>
    <name type="common">Poplar leaf rust fungus</name>
    <dbReference type="NCBI Taxonomy" id="747676"/>
    <lineage>
        <taxon>Eukaryota</taxon>
        <taxon>Fungi</taxon>
        <taxon>Dikarya</taxon>
        <taxon>Basidiomycota</taxon>
        <taxon>Pucciniomycotina</taxon>
        <taxon>Pucciniomycetes</taxon>
        <taxon>Pucciniales</taxon>
        <taxon>Melampsoraceae</taxon>
        <taxon>Melampsora</taxon>
    </lineage>
</organism>
<dbReference type="PANTHER" id="PTHR33096:SF1">
    <property type="entry name" value="CXC1-LIKE CYSTEINE CLUSTER ASSOCIATED WITH KDZ TRANSPOSASES DOMAIN-CONTAINING PROTEIN"/>
    <property type="match status" value="1"/>
</dbReference>
<dbReference type="EMBL" id="GL883097">
    <property type="protein sequence ID" value="EGG09555.1"/>
    <property type="molecule type" value="Genomic_DNA"/>
</dbReference>
<dbReference type="Proteomes" id="UP000001072">
    <property type="component" value="Unassembled WGS sequence"/>
</dbReference>
<gene>
    <name evidence="3" type="ORF">MELLADRAFT_104168</name>
</gene>
<reference evidence="4" key="1">
    <citation type="journal article" date="2011" name="Proc. Natl. Acad. Sci. U.S.A.">
        <title>Obligate biotrophy features unraveled by the genomic analysis of rust fungi.</title>
        <authorList>
            <person name="Duplessis S."/>
            <person name="Cuomo C.A."/>
            <person name="Lin Y.-C."/>
            <person name="Aerts A."/>
            <person name="Tisserant E."/>
            <person name="Veneault-Fourrey C."/>
            <person name="Joly D.L."/>
            <person name="Hacquard S."/>
            <person name="Amselem J."/>
            <person name="Cantarel B.L."/>
            <person name="Chiu R."/>
            <person name="Coutinho P.M."/>
            <person name="Feau N."/>
            <person name="Field M."/>
            <person name="Frey P."/>
            <person name="Gelhaye E."/>
            <person name="Goldberg J."/>
            <person name="Grabherr M.G."/>
            <person name="Kodira C.D."/>
            <person name="Kohler A."/>
            <person name="Kuees U."/>
            <person name="Lindquist E.A."/>
            <person name="Lucas S.M."/>
            <person name="Mago R."/>
            <person name="Mauceli E."/>
            <person name="Morin E."/>
            <person name="Murat C."/>
            <person name="Pangilinan J.L."/>
            <person name="Park R."/>
            <person name="Pearson M."/>
            <person name="Quesneville H."/>
            <person name="Rouhier N."/>
            <person name="Sakthikumar S."/>
            <person name="Salamov A.A."/>
            <person name="Schmutz J."/>
            <person name="Selles B."/>
            <person name="Shapiro H."/>
            <person name="Tanguay P."/>
            <person name="Tuskan G.A."/>
            <person name="Henrissat B."/>
            <person name="Van de Peer Y."/>
            <person name="Rouze P."/>
            <person name="Ellis J.G."/>
            <person name="Dodds P.N."/>
            <person name="Schein J.E."/>
            <person name="Zhong S."/>
            <person name="Hamelin R.C."/>
            <person name="Grigoriev I.V."/>
            <person name="Szabo L.J."/>
            <person name="Martin F."/>
        </authorList>
    </citation>
    <scope>NUCLEOTIDE SEQUENCE [LARGE SCALE GENOMIC DNA]</scope>
    <source>
        <strain evidence="4">98AG31 / pathotype 3-4-7</strain>
    </source>
</reference>
<proteinExistence type="predicted"/>
<dbReference type="GeneID" id="18922182"/>
<feature type="region of interest" description="Disordered" evidence="2">
    <location>
        <begin position="1"/>
        <end position="69"/>
    </location>
</feature>
<keyword evidence="1" id="KW-0175">Coiled coil</keyword>
<dbReference type="VEuPathDB" id="FungiDB:MELLADRAFT_104168"/>
<evidence type="ECO:0000256" key="1">
    <source>
        <dbReference type="SAM" id="Coils"/>
    </source>
</evidence>
<name>F4RDT2_MELLP</name>
<evidence type="ECO:0000256" key="2">
    <source>
        <dbReference type="SAM" id="MobiDB-lite"/>
    </source>
</evidence>
<dbReference type="InParanoid" id="F4RDT2"/>
<dbReference type="RefSeq" id="XP_007407282.1">
    <property type="nucleotide sequence ID" value="XM_007407220.1"/>
</dbReference>
<accession>F4RDT2</accession>
<dbReference type="PANTHER" id="PTHR33096">
    <property type="entry name" value="CXC2 DOMAIN-CONTAINING PROTEIN"/>
    <property type="match status" value="1"/>
</dbReference>
<evidence type="ECO:0008006" key="5">
    <source>
        <dbReference type="Google" id="ProtNLM"/>
    </source>
</evidence>
<feature type="compositionally biased region" description="Polar residues" evidence="2">
    <location>
        <begin position="54"/>
        <end position="69"/>
    </location>
</feature>
<evidence type="ECO:0000313" key="4">
    <source>
        <dbReference type="Proteomes" id="UP000001072"/>
    </source>
</evidence>
<sequence>MPSNANNRPLKNIGRHPKPVTPLQAAFLAQKKKDQRQTRQSQSQFNIRKEPLASNVNVTPQQPDWANSQTFGDIEYDYGDEEVDPTAHTNLQDYIDNDDWEDEDSEYDSEDEYILSGLRRREYDRRRLNQEVQWHRQCSLMVAPFLRCRKKTSDWGNWINCHQDFKSPCSCPVKSKRTVWVDLVDLLIRSVKRRFKEVEKRLVEAESALHKIQAQHPTHTIVYLETQWNRQRELQRKIISESAKDKRAQLSVLIKLEEGLVEARNKLQVIEAKSRMARTDEEHNALLRLPQTLVLLEQKALDLANELGSKHFHRSSDVSKAEMIELLYWNLVQETSRLWMTLDYGLEDVMNSTAQYFDGAHVSDQILLNQWRSMRARTMAHWDEVVDIPALIAKKTNEDLMIEH</sequence>
<feature type="coiled-coil region" evidence="1">
    <location>
        <begin position="188"/>
        <end position="215"/>
    </location>
</feature>
<evidence type="ECO:0000313" key="3">
    <source>
        <dbReference type="EMBL" id="EGG09555.1"/>
    </source>
</evidence>
<protein>
    <recommendedName>
        <fullName evidence="5">CxC1-like cysteine cluster associated with KDZ transposases domain-containing protein</fullName>
    </recommendedName>
</protein>
<keyword evidence="4" id="KW-1185">Reference proteome</keyword>
<dbReference type="HOGENOM" id="CLU_055160_0_0_1"/>
<dbReference type="AlphaFoldDB" id="F4RDT2"/>